<dbReference type="Gene3D" id="3.40.50.2000">
    <property type="entry name" value="Glycogen Phosphorylase B"/>
    <property type="match status" value="2"/>
</dbReference>
<dbReference type="RefSeq" id="WP_044301676.1">
    <property type="nucleotide sequence ID" value="NZ_CAEUHN010000019.1"/>
</dbReference>
<sequence length="363" mass="41741">MKVLQLINCIERGGGAEKFVLDLSLTLKKKGIDVEVLSLVPPSKNNSDFIDILKSAAIPTHFLPSHRVRSIRNYFLLNNFLRINYYDVIHVHLFPALYFCAFANLKGAKLLYTEHSTDNKRRHIRIFKLLDKIIYSRYNKIVCISEKVEELLIKHIKLTNTIIIPNGIFVDDFFSAKELPFEELIGKGNEGEKIILMSARMVKGKDYMTVFKALKRLPLDIHLLCLGTGGLENEYRNYCKDELLYKRVHFLGLRRNVNRILKSADAIILSSEHEGFSLSMLEAMSSGNPFIASNVPGISDLVNGYAILFPLGDEQMLAEYIYKVLYDKDYRTEIIKRCQGFAKKYDIFIVSESYINLYVELCE</sequence>
<name>A0A0I9S6N1_BACFG</name>
<feature type="domain" description="Glycosyltransferase subfamily 4-like N-terminal" evidence="2">
    <location>
        <begin position="14"/>
        <end position="168"/>
    </location>
</feature>
<reference evidence="3" key="2">
    <citation type="submission" date="2014-07" db="EMBL/GenBank/DDBJ databases">
        <title>Genetics and epidemiology of antimicrobial resistance in B. fragilis group.</title>
        <authorList>
            <person name="Sydenham T.V."/>
            <person name="Hasman H."/>
            <person name="Kemp M."/>
            <person name="Justesen U.S."/>
        </authorList>
    </citation>
    <scope>NUCLEOTIDE SEQUENCE [LARGE SCALE GENOMIC DNA]</scope>
    <source>
        <strain evidence="3">DCMOUH0018B</strain>
    </source>
</reference>
<reference evidence="3" key="1">
    <citation type="book" date="2014" name="THE 24TH EUROPEAN CONGRESS OF CLINICAL MICROBIOLOGY AND INFECTIOUS DISEASES" publisher="ECCMID 2014" city="Barcelona, Spain">
        <title>Identification of resistance genes in three multidrug-resistant Bacteroides fragilis isolates by whole genome sequencing.</title>
        <editorList>
            <person name="Unknown"/>
            <person name="A."/>
        </editorList>
        <authorList>
            <person name="Sydenham T.V."/>
            <person name="Hasman H."/>
            <person name="Wang M."/>
            <person name="Soki J."/>
            <person name="Nagy E."/>
            <person name="Justesen U.S."/>
        </authorList>
    </citation>
    <scope>NUCLEOTIDE SEQUENCE</scope>
    <source>
        <strain evidence="3">DCMOUH0018B</strain>
    </source>
</reference>
<evidence type="ECO:0000313" key="3">
    <source>
        <dbReference type="EMBL" id="KFX73320.1"/>
    </source>
</evidence>
<reference evidence="4" key="3">
    <citation type="submission" date="2022-12" db="EMBL/GenBank/DDBJ databases">
        <title>Development of a Multilocus Sequence Typing Scheme for Bacteroides fragilis Based on Whole Genome Sequencing Data and Clinical Application.</title>
        <authorList>
            <person name="Nielsen F.D."/>
            <person name="Justesen U.S."/>
        </authorList>
    </citation>
    <scope>NUCLEOTIDE SEQUENCE</scope>
    <source>
        <strain evidence="4">BF_BC_ODE_DK_2015_2</strain>
    </source>
</reference>
<dbReference type="InterPro" id="IPR028098">
    <property type="entry name" value="Glyco_trans_4-like_N"/>
</dbReference>
<dbReference type="AlphaFoldDB" id="A0A0I9S6N1"/>
<proteinExistence type="predicted"/>
<organism evidence="3">
    <name type="scientific">Bacteroides fragilis</name>
    <dbReference type="NCBI Taxonomy" id="817"/>
    <lineage>
        <taxon>Bacteria</taxon>
        <taxon>Pseudomonadati</taxon>
        <taxon>Bacteroidota</taxon>
        <taxon>Bacteroidia</taxon>
        <taxon>Bacteroidales</taxon>
        <taxon>Bacteroidaceae</taxon>
        <taxon>Bacteroides</taxon>
    </lineage>
</organism>
<dbReference type="PATRIC" id="fig|817.53.peg.3938"/>
<feature type="domain" description="Glycosyl transferase family 1" evidence="1">
    <location>
        <begin position="189"/>
        <end position="337"/>
    </location>
</feature>
<dbReference type="CDD" id="cd03811">
    <property type="entry name" value="GT4_GT28_WabH-like"/>
    <property type="match status" value="1"/>
</dbReference>
<dbReference type="PANTHER" id="PTHR12526">
    <property type="entry name" value="GLYCOSYLTRANSFERASE"/>
    <property type="match status" value="1"/>
</dbReference>
<dbReference type="Pfam" id="PF00534">
    <property type="entry name" value="Glycos_transf_1"/>
    <property type="match status" value="1"/>
</dbReference>
<protein>
    <submittedName>
        <fullName evidence="4">Glycosyltransferase</fullName>
    </submittedName>
</protein>
<dbReference type="GO" id="GO:0016757">
    <property type="term" value="F:glycosyltransferase activity"/>
    <property type="evidence" value="ECO:0007669"/>
    <property type="project" value="InterPro"/>
</dbReference>
<dbReference type="SUPFAM" id="SSF53756">
    <property type="entry name" value="UDP-Glycosyltransferase/glycogen phosphorylase"/>
    <property type="match status" value="1"/>
</dbReference>
<evidence type="ECO:0000259" key="1">
    <source>
        <dbReference type="Pfam" id="PF00534"/>
    </source>
</evidence>
<evidence type="ECO:0000313" key="4">
    <source>
        <dbReference type="EMBL" id="MCZ2654186.1"/>
    </source>
</evidence>
<evidence type="ECO:0000259" key="2">
    <source>
        <dbReference type="Pfam" id="PF13439"/>
    </source>
</evidence>
<dbReference type="InterPro" id="IPR001296">
    <property type="entry name" value="Glyco_trans_1"/>
</dbReference>
<dbReference type="PANTHER" id="PTHR12526:SF637">
    <property type="entry name" value="GLYCOSYLTRANSFERASE EPSF-RELATED"/>
    <property type="match status" value="1"/>
</dbReference>
<gene>
    <name evidence="3" type="ORF">EE52_0219070</name>
    <name evidence="4" type="ORF">O1422_08410</name>
</gene>
<dbReference type="EMBL" id="JAPUAC010000005">
    <property type="protein sequence ID" value="MCZ2654186.1"/>
    <property type="molecule type" value="Genomic_DNA"/>
</dbReference>
<comment type="caution">
    <text evidence="3">The sequence shown here is derived from an EMBL/GenBank/DDBJ whole genome shotgun (WGS) entry which is preliminary data.</text>
</comment>
<dbReference type="Pfam" id="PF13439">
    <property type="entry name" value="Glyco_transf_4"/>
    <property type="match status" value="1"/>
</dbReference>
<dbReference type="Proteomes" id="UP001075704">
    <property type="component" value="Unassembled WGS sequence"/>
</dbReference>
<dbReference type="EMBL" id="JMZZ02000222">
    <property type="protein sequence ID" value="KFX73320.1"/>
    <property type="molecule type" value="Genomic_DNA"/>
</dbReference>
<accession>A0A0I9S6N1</accession>